<sequence length="477" mass="52797">MRRREHNLRRACSASLENFAGDDDEEELVKRLQNLAEIHSTSRTNQEEKKSSNSSSSCYDDAFSSCYSVSSSEPSIEPPWLSGRPEPPDWPASVERNASSVDMPLSLRIIKRKKGSFLREAGESASCSVKKAFSSMVFIVRELHSFALQMRRNLFHEDLQGILVKVQQEIHSSFVWLFQRIFSCTPTLMVSLMLLLANYTVYSMGRPTSIAATAAPSSPPHQSAVVTVVNHHPQQSENQPRLDPSSSVTGRMASIGGGSGGKVRPVAGATDDGWSDGSSSSSFRSRTILPDGISVVTEGAREGEGSAAVTEEEAARVWRRMVKEATTIYARTRDGTLMDPDTLKRLVSPVSVDLEPEDYSDYMRTELNYQQALAQDPDNPLLLSNFAQLLYLVFHDHDRAEHYFKRAVRAEPVDAEALSWYASFLWLARKDLAAAEETYLEAIAADPGNTVHAANYAHFLWSTGGEDTCYPLDANDA</sequence>
<dbReference type="Pfam" id="PF13432">
    <property type="entry name" value="TPR_16"/>
    <property type="match status" value="1"/>
</dbReference>
<feature type="region of interest" description="Disordered" evidence="1">
    <location>
        <begin position="37"/>
        <end position="59"/>
    </location>
</feature>
<dbReference type="PANTHER" id="PTHR26312">
    <property type="entry name" value="TETRATRICOPEPTIDE REPEAT PROTEIN 5"/>
    <property type="match status" value="1"/>
</dbReference>
<name>A0A8K0I4X5_COCNU</name>
<gene>
    <name evidence="2" type="ORF">COCNU_04G000430</name>
</gene>
<dbReference type="Gene3D" id="1.25.40.10">
    <property type="entry name" value="Tetratricopeptide repeat domain"/>
    <property type="match status" value="1"/>
</dbReference>
<reference evidence="2" key="2">
    <citation type="submission" date="2019-07" db="EMBL/GenBank/DDBJ databases">
        <authorList>
            <person name="Yang Y."/>
            <person name="Bocs S."/>
            <person name="Baudouin L."/>
        </authorList>
    </citation>
    <scope>NUCLEOTIDE SEQUENCE</scope>
    <source>
        <tissue evidence="2">Spear leaf of Hainan Tall coconut</tissue>
    </source>
</reference>
<dbReference type="InterPro" id="IPR011990">
    <property type="entry name" value="TPR-like_helical_dom_sf"/>
</dbReference>
<evidence type="ECO:0000313" key="3">
    <source>
        <dbReference type="Proteomes" id="UP000797356"/>
    </source>
</evidence>
<organism evidence="2 3">
    <name type="scientific">Cocos nucifera</name>
    <name type="common">Coconut palm</name>
    <dbReference type="NCBI Taxonomy" id="13894"/>
    <lineage>
        <taxon>Eukaryota</taxon>
        <taxon>Viridiplantae</taxon>
        <taxon>Streptophyta</taxon>
        <taxon>Embryophyta</taxon>
        <taxon>Tracheophyta</taxon>
        <taxon>Spermatophyta</taxon>
        <taxon>Magnoliopsida</taxon>
        <taxon>Liliopsida</taxon>
        <taxon>Arecaceae</taxon>
        <taxon>Arecoideae</taxon>
        <taxon>Cocoseae</taxon>
        <taxon>Attaleinae</taxon>
        <taxon>Cocos</taxon>
    </lineage>
</organism>
<proteinExistence type="predicted"/>
<keyword evidence="3" id="KW-1185">Reference proteome</keyword>
<evidence type="ECO:0000313" key="2">
    <source>
        <dbReference type="EMBL" id="KAG1337737.1"/>
    </source>
</evidence>
<feature type="compositionally biased region" description="Polar residues" evidence="1">
    <location>
        <begin position="232"/>
        <end position="249"/>
    </location>
</feature>
<feature type="region of interest" description="Disordered" evidence="1">
    <location>
        <begin position="230"/>
        <end position="284"/>
    </location>
</feature>
<reference evidence="2" key="1">
    <citation type="journal article" date="2017" name="Gigascience">
        <title>The genome draft of coconut (Cocos nucifera).</title>
        <authorList>
            <person name="Xiao Y."/>
            <person name="Xu P."/>
            <person name="Fan H."/>
            <person name="Baudouin L."/>
            <person name="Xia W."/>
            <person name="Bocs S."/>
            <person name="Xu J."/>
            <person name="Li Q."/>
            <person name="Guo A."/>
            <person name="Zhou L."/>
            <person name="Li J."/>
            <person name="Wu Y."/>
            <person name="Ma Z."/>
            <person name="Armero A."/>
            <person name="Issali A.E."/>
            <person name="Liu N."/>
            <person name="Peng M."/>
            <person name="Yang Y."/>
        </authorList>
    </citation>
    <scope>NUCLEOTIDE SEQUENCE</scope>
    <source>
        <tissue evidence="2">Spear leaf of Hainan Tall coconut</tissue>
    </source>
</reference>
<evidence type="ECO:0000256" key="1">
    <source>
        <dbReference type="SAM" id="MobiDB-lite"/>
    </source>
</evidence>
<dbReference type="Proteomes" id="UP000797356">
    <property type="component" value="Chromosome 4"/>
</dbReference>
<dbReference type="OrthoDB" id="1924189at2759"/>
<dbReference type="AlphaFoldDB" id="A0A8K0I4X5"/>
<accession>A0A8K0I4X5</accession>
<feature type="compositionally biased region" description="Low complexity" evidence="1">
    <location>
        <begin position="262"/>
        <end position="282"/>
    </location>
</feature>
<dbReference type="PANTHER" id="PTHR26312:SF132">
    <property type="entry name" value="OS01G0855200 PROTEIN"/>
    <property type="match status" value="1"/>
</dbReference>
<protein>
    <submittedName>
        <fullName evidence="2">Uncharacterized protein</fullName>
    </submittedName>
</protein>
<dbReference type="EMBL" id="CM017875">
    <property type="protein sequence ID" value="KAG1337737.1"/>
    <property type="molecule type" value="Genomic_DNA"/>
</dbReference>
<dbReference type="SUPFAM" id="SSF48452">
    <property type="entry name" value="TPR-like"/>
    <property type="match status" value="1"/>
</dbReference>
<comment type="caution">
    <text evidence="2">The sequence shown here is derived from an EMBL/GenBank/DDBJ whole genome shotgun (WGS) entry which is preliminary data.</text>
</comment>